<dbReference type="InterPro" id="IPR037140">
    <property type="entry name" value="VHL_beta_dom_sf"/>
</dbReference>
<keyword evidence="2" id="KW-0472">Membrane</keyword>
<feature type="compositionally biased region" description="Low complexity" evidence="1">
    <location>
        <begin position="100"/>
        <end position="116"/>
    </location>
</feature>
<feature type="transmembrane region" description="Helical" evidence="2">
    <location>
        <begin position="64"/>
        <end position="87"/>
    </location>
</feature>
<keyword evidence="2" id="KW-1133">Transmembrane helix</keyword>
<evidence type="ECO:0000256" key="1">
    <source>
        <dbReference type="SAM" id="MobiDB-lite"/>
    </source>
</evidence>
<dbReference type="OrthoDB" id="8905713at2"/>
<comment type="caution">
    <text evidence="4">The sequence shown here is derived from an EMBL/GenBank/DDBJ whole genome shotgun (WGS) entry which is preliminary data.</text>
</comment>
<feature type="region of interest" description="Disordered" evidence="1">
    <location>
        <begin position="1"/>
        <end position="40"/>
    </location>
</feature>
<dbReference type="Gene3D" id="2.60.40.780">
    <property type="entry name" value="von Hippel-Lindau disease tumour suppressor, beta domain"/>
    <property type="match status" value="1"/>
</dbReference>
<evidence type="ECO:0000313" key="5">
    <source>
        <dbReference type="Proteomes" id="UP000239415"/>
    </source>
</evidence>
<feature type="domain" description="von Hippel-Lindau disease tumour suppressor beta" evidence="3">
    <location>
        <begin position="144"/>
        <end position="194"/>
    </location>
</feature>
<dbReference type="Pfam" id="PF01847">
    <property type="entry name" value="VHL"/>
    <property type="match status" value="1"/>
</dbReference>
<name>A0A2T0K3I5_9ACTN</name>
<evidence type="ECO:0000256" key="2">
    <source>
        <dbReference type="SAM" id="Phobius"/>
    </source>
</evidence>
<proteinExistence type="predicted"/>
<keyword evidence="2" id="KW-0812">Transmembrane</keyword>
<reference evidence="4 5" key="1">
    <citation type="submission" date="2018-03" db="EMBL/GenBank/DDBJ databases">
        <title>Genomic Encyclopedia of Archaeal and Bacterial Type Strains, Phase II (KMG-II): from individual species to whole genera.</title>
        <authorList>
            <person name="Goeker M."/>
        </authorList>
    </citation>
    <scope>NUCLEOTIDE SEQUENCE [LARGE SCALE GENOMIC DNA]</scope>
    <source>
        <strain evidence="4 5">DSM 43146</strain>
    </source>
</reference>
<feature type="region of interest" description="Disordered" evidence="1">
    <location>
        <begin position="91"/>
        <end position="116"/>
    </location>
</feature>
<keyword evidence="5" id="KW-1185">Reference proteome</keyword>
<dbReference type="RefSeq" id="WP_106325563.1">
    <property type="nucleotide sequence ID" value="NZ_BOMO01000047.1"/>
</dbReference>
<dbReference type="Proteomes" id="UP000239415">
    <property type="component" value="Unassembled WGS sequence"/>
</dbReference>
<dbReference type="SUPFAM" id="SSF49468">
    <property type="entry name" value="VHL"/>
    <property type="match status" value="1"/>
</dbReference>
<sequence>MTDKLPDPPEPYEPPAQIPVDASEPPVDPPPVRVPVDVPEPPVDPPYKLVVLPQQPPQASPRRWVVPVVVAAFVLVLCAAGSVAALLNRANQDSGVSAEGPARQAAGGRTTTAPAASPAVQRLEAMPADAERRRWDYTQGALTSIYFVNDSAERVTVNWISDDQERIRYQDLEPGQSYQQQTYAGHVWVITRADGTAVALFEAVEAPGLAEIR</sequence>
<gene>
    <name evidence="4" type="ORF">CLV67_116177</name>
</gene>
<feature type="compositionally biased region" description="Pro residues" evidence="1">
    <location>
        <begin position="26"/>
        <end position="40"/>
    </location>
</feature>
<accession>A0A2T0K3I5</accession>
<dbReference type="AlphaFoldDB" id="A0A2T0K3I5"/>
<evidence type="ECO:0000259" key="3">
    <source>
        <dbReference type="Pfam" id="PF01847"/>
    </source>
</evidence>
<dbReference type="InterPro" id="IPR036208">
    <property type="entry name" value="VHL_sf"/>
</dbReference>
<protein>
    <submittedName>
        <fullName evidence="4">von Hippel-Lindau disease tumor suppressor protein</fullName>
    </submittedName>
</protein>
<organism evidence="4 5">
    <name type="scientific">Actinoplanes italicus</name>
    <dbReference type="NCBI Taxonomy" id="113567"/>
    <lineage>
        <taxon>Bacteria</taxon>
        <taxon>Bacillati</taxon>
        <taxon>Actinomycetota</taxon>
        <taxon>Actinomycetes</taxon>
        <taxon>Micromonosporales</taxon>
        <taxon>Micromonosporaceae</taxon>
        <taxon>Actinoplanes</taxon>
    </lineage>
</organism>
<evidence type="ECO:0000313" key="4">
    <source>
        <dbReference type="EMBL" id="PRX17401.1"/>
    </source>
</evidence>
<feature type="compositionally biased region" description="Pro residues" evidence="1">
    <location>
        <begin position="8"/>
        <end position="17"/>
    </location>
</feature>
<dbReference type="InterPro" id="IPR024053">
    <property type="entry name" value="VHL_beta_dom"/>
</dbReference>
<dbReference type="EMBL" id="PVMZ01000016">
    <property type="protein sequence ID" value="PRX17401.1"/>
    <property type="molecule type" value="Genomic_DNA"/>
</dbReference>